<feature type="transmembrane region" description="Helical" evidence="13">
    <location>
        <begin position="143"/>
        <end position="164"/>
    </location>
</feature>
<feature type="domain" description="Cytochrome b561 bacterial/Ni-hydrogenase" evidence="14">
    <location>
        <begin position="9"/>
        <end position="177"/>
    </location>
</feature>
<evidence type="ECO:0000256" key="10">
    <source>
        <dbReference type="ARBA" id="ARBA00023004"/>
    </source>
</evidence>
<keyword evidence="6 13" id="KW-0812">Transmembrane</keyword>
<dbReference type="Pfam" id="PF01292">
    <property type="entry name" value="Ni_hydr_CYTB"/>
    <property type="match status" value="1"/>
</dbReference>
<dbReference type="Gene3D" id="1.20.950.20">
    <property type="entry name" value="Transmembrane di-heme cytochromes, Chain C"/>
    <property type="match status" value="1"/>
</dbReference>
<feature type="transmembrane region" description="Helical" evidence="13">
    <location>
        <begin position="15"/>
        <end position="37"/>
    </location>
</feature>
<proteinExistence type="inferred from homology"/>
<organism evidence="15 16">
    <name type="scientific">Sphingomonas canadensis</name>
    <dbReference type="NCBI Taxonomy" id="1219257"/>
    <lineage>
        <taxon>Bacteria</taxon>
        <taxon>Pseudomonadati</taxon>
        <taxon>Pseudomonadota</taxon>
        <taxon>Alphaproteobacteria</taxon>
        <taxon>Sphingomonadales</taxon>
        <taxon>Sphingomonadaceae</taxon>
        <taxon>Sphingomonas</taxon>
    </lineage>
</organism>
<evidence type="ECO:0000256" key="5">
    <source>
        <dbReference type="ARBA" id="ARBA00022617"/>
    </source>
</evidence>
<keyword evidence="3" id="KW-0813">Transport</keyword>
<name>A0ABW3HBK8_9SPHN</name>
<evidence type="ECO:0000256" key="8">
    <source>
        <dbReference type="ARBA" id="ARBA00022982"/>
    </source>
</evidence>
<feature type="transmembrane region" description="Helical" evidence="13">
    <location>
        <begin position="87"/>
        <end position="106"/>
    </location>
</feature>
<dbReference type="InterPro" id="IPR016174">
    <property type="entry name" value="Di-haem_cyt_TM"/>
</dbReference>
<accession>A0ABW3HBK8</accession>
<comment type="caution">
    <text evidence="15">The sequence shown here is derived from an EMBL/GenBank/DDBJ whole genome shotgun (WGS) entry which is preliminary data.</text>
</comment>
<dbReference type="RefSeq" id="WP_264944050.1">
    <property type="nucleotide sequence ID" value="NZ_JAPDRA010000004.1"/>
</dbReference>
<evidence type="ECO:0000256" key="7">
    <source>
        <dbReference type="ARBA" id="ARBA00022723"/>
    </source>
</evidence>
<keyword evidence="10" id="KW-0408">Iron</keyword>
<dbReference type="InterPro" id="IPR011577">
    <property type="entry name" value="Cyt_b561_bac/Ni-Hgenase"/>
</dbReference>
<keyword evidence="8" id="KW-0249">Electron transport</keyword>
<evidence type="ECO:0000256" key="1">
    <source>
        <dbReference type="ARBA" id="ARBA00001970"/>
    </source>
</evidence>
<keyword evidence="7" id="KW-0479">Metal-binding</keyword>
<evidence type="ECO:0000256" key="6">
    <source>
        <dbReference type="ARBA" id="ARBA00022692"/>
    </source>
</evidence>
<keyword evidence="4" id="KW-1003">Cell membrane</keyword>
<evidence type="ECO:0000256" key="11">
    <source>
        <dbReference type="ARBA" id="ARBA00023136"/>
    </source>
</evidence>
<dbReference type="PANTHER" id="PTHR30529">
    <property type="entry name" value="CYTOCHROME B561"/>
    <property type="match status" value="1"/>
</dbReference>
<evidence type="ECO:0000256" key="9">
    <source>
        <dbReference type="ARBA" id="ARBA00022989"/>
    </source>
</evidence>
<evidence type="ECO:0000256" key="3">
    <source>
        <dbReference type="ARBA" id="ARBA00022448"/>
    </source>
</evidence>
<comment type="cofactor">
    <cofactor evidence="1">
        <name>heme b</name>
        <dbReference type="ChEBI" id="CHEBI:60344"/>
    </cofactor>
</comment>
<evidence type="ECO:0000256" key="12">
    <source>
        <dbReference type="ARBA" id="ARBA00037975"/>
    </source>
</evidence>
<protein>
    <submittedName>
        <fullName evidence="15">Cytochrome b</fullName>
    </submittedName>
</protein>
<keyword evidence="11 13" id="KW-0472">Membrane</keyword>
<evidence type="ECO:0000256" key="2">
    <source>
        <dbReference type="ARBA" id="ARBA00004651"/>
    </source>
</evidence>
<dbReference type="SUPFAM" id="SSF81342">
    <property type="entry name" value="Transmembrane di-heme cytochromes"/>
    <property type="match status" value="1"/>
</dbReference>
<keyword evidence="9 13" id="KW-1133">Transmembrane helix</keyword>
<dbReference type="PANTHER" id="PTHR30529:SF1">
    <property type="entry name" value="CYTOCHROME B561 HOMOLOG 2"/>
    <property type="match status" value="1"/>
</dbReference>
<dbReference type="InterPro" id="IPR052168">
    <property type="entry name" value="Cytochrome_b561_oxidase"/>
</dbReference>
<comment type="similarity">
    <text evidence="12">Belongs to the cytochrome b561 family.</text>
</comment>
<keyword evidence="16" id="KW-1185">Reference proteome</keyword>
<evidence type="ECO:0000256" key="13">
    <source>
        <dbReference type="SAM" id="Phobius"/>
    </source>
</evidence>
<dbReference type="Proteomes" id="UP001596977">
    <property type="component" value="Unassembled WGS sequence"/>
</dbReference>
<keyword evidence="5" id="KW-0349">Heme</keyword>
<dbReference type="EMBL" id="JBHTJG010000004">
    <property type="protein sequence ID" value="MFD0946837.1"/>
    <property type="molecule type" value="Genomic_DNA"/>
</dbReference>
<evidence type="ECO:0000259" key="14">
    <source>
        <dbReference type="Pfam" id="PF01292"/>
    </source>
</evidence>
<comment type="subcellular location">
    <subcellularLocation>
        <location evidence="2">Cell membrane</location>
        <topology evidence="2">Multi-pass membrane protein</topology>
    </subcellularLocation>
</comment>
<evidence type="ECO:0000256" key="4">
    <source>
        <dbReference type="ARBA" id="ARBA00022475"/>
    </source>
</evidence>
<reference evidence="16" key="1">
    <citation type="journal article" date="2019" name="Int. J. Syst. Evol. Microbiol.">
        <title>The Global Catalogue of Microorganisms (GCM) 10K type strain sequencing project: providing services to taxonomists for standard genome sequencing and annotation.</title>
        <authorList>
            <consortium name="The Broad Institute Genomics Platform"/>
            <consortium name="The Broad Institute Genome Sequencing Center for Infectious Disease"/>
            <person name="Wu L."/>
            <person name="Ma J."/>
        </authorList>
    </citation>
    <scope>NUCLEOTIDE SEQUENCE [LARGE SCALE GENOMIC DNA]</scope>
    <source>
        <strain evidence="16">CCUG 62982</strain>
    </source>
</reference>
<evidence type="ECO:0000313" key="16">
    <source>
        <dbReference type="Proteomes" id="UP001596977"/>
    </source>
</evidence>
<sequence length="182" mass="20223">MAIQRGDGYSKGAIAFHWVIAVLVLFNLWLGLFHDALPREWRVIPLHKTLGILILVLSVARLGWRLAHTPPALPDAMRGWERAAAKAMHWALYALMIILSMSGWAMSSDPERPRAVSMFGLFDMPLLPVGHGAAEAAHEAHELLGFLMAGLVVLHIAAALRHHFLLRDDVLARMIPGLRRRG</sequence>
<feature type="transmembrane region" description="Helical" evidence="13">
    <location>
        <begin position="49"/>
        <end position="67"/>
    </location>
</feature>
<gene>
    <name evidence="15" type="ORF">ACFQ1E_10850</name>
</gene>
<evidence type="ECO:0000313" key="15">
    <source>
        <dbReference type="EMBL" id="MFD0946837.1"/>
    </source>
</evidence>